<evidence type="ECO:0000256" key="5">
    <source>
        <dbReference type="ARBA" id="ARBA00023175"/>
    </source>
</evidence>
<feature type="domain" description="Kinesin motor" evidence="11">
    <location>
        <begin position="210"/>
        <end position="539"/>
    </location>
</feature>
<dbReference type="InterPro" id="IPR036961">
    <property type="entry name" value="Kinesin_motor_dom_sf"/>
</dbReference>
<evidence type="ECO:0000256" key="8">
    <source>
        <dbReference type="RuleBase" id="RU000394"/>
    </source>
</evidence>
<dbReference type="AlphaFoldDB" id="A0A2T7DK26"/>
<dbReference type="EMBL" id="CM009753">
    <property type="protein sequence ID" value="PUZ55922.1"/>
    <property type="molecule type" value="Genomic_DNA"/>
</dbReference>
<feature type="region of interest" description="Disordered" evidence="10">
    <location>
        <begin position="710"/>
        <end position="730"/>
    </location>
</feature>
<feature type="binding site" evidence="7">
    <location>
        <begin position="302"/>
        <end position="309"/>
    </location>
    <ligand>
        <name>ATP</name>
        <dbReference type="ChEBI" id="CHEBI:30616"/>
    </ligand>
</feature>
<name>A0A2T7DK26_9POAL</name>
<dbReference type="GO" id="GO:0003777">
    <property type="term" value="F:microtubule motor activity"/>
    <property type="evidence" value="ECO:0007669"/>
    <property type="project" value="InterPro"/>
</dbReference>
<feature type="compositionally biased region" description="Low complexity" evidence="10">
    <location>
        <begin position="594"/>
        <end position="615"/>
    </location>
</feature>
<dbReference type="PROSITE" id="PS00411">
    <property type="entry name" value="KINESIN_MOTOR_1"/>
    <property type="match status" value="1"/>
</dbReference>
<dbReference type="PANTHER" id="PTHR47968:SF13">
    <property type="entry name" value="KINESIN-LIKE PROTEIN KIF19 ISOFORM X1"/>
    <property type="match status" value="1"/>
</dbReference>
<evidence type="ECO:0000259" key="11">
    <source>
        <dbReference type="PROSITE" id="PS50067"/>
    </source>
</evidence>
<dbReference type="Gramene" id="PUZ55922">
    <property type="protein sequence ID" value="PUZ55922"/>
    <property type="gene ID" value="GQ55_5G252200"/>
</dbReference>
<organism evidence="12 13">
    <name type="scientific">Panicum hallii var. hallii</name>
    <dbReference type="NCBI Taxonomy" id="1504633"/>
    <lineage>
        <taxon>Eukaryota</taxon>
        <taxon>Viridiplantae</taxon>
        <taxon>Streptophyta</taxon>
        <taxon>Embryophyta</taxon>
        <taxon>Tracheophyta</taxon>
        <taxon>Spermatophyta</taxon>
        <taxon>Magnoliopsida</taxon>
        <taxon>Liliopsida</taxon>
        <taxon>Poales</taxon>
        <taxon>Poaceae</taxon>
        <taxon>PACMAD clade</taxon>
        <taxon>Panicoideae</taxon>
        <taxon>Panicodae</taxon>
        <taxon>Paniceae</taxon>
        <taxon>Panicinae</taxon>
        <taxon>Panicum</taxon>
        <taxon>Panicum sect. Panicum</taxon>
    </lineage>
</organism>
<dbReference type="GO" id="GO:0005524">
    <property type="term" value="F:ATP binding"/>
    <property type="evidence" value="ECO:0007669"/>
    <property type="project" value="UniProtKB-UniRule"/>
</dbReference>
<keyword evidence="4 9" id="KW-0175">Coiled coil</keyword>
<sequence length="782" mass="85292">MPVATRSRVTAACGGGGEGAQAWGSASAAPAPRDGVASHHHGLKEKMRALTLLYEQHKQQVAASQAGGAAARQHRRSIRSLSAAEVVNDENAKNAEEEQGGEVAMRHHDAFALVPEAAVLRENVAPPQLRAPSKDSHVVVFARPAEPQEKENVVGHAGNAMSCPIKKAVPALPVLPAPPARKLSLGGAVGGKLKAAAEIGAGTAEAAENRILVFVRLRPMSRKEKEAGSRSCVKIVNKKEVYLTEYASENDYLRLKRVRGRHFCFDSAFPDSTTQAEIYSTSTANLVEGVLQGRNGTVFCYGATGAGKTYTMLGTMENPGVMVLAIKDLFSKVRQRSYDGNHSIQLSYLEIYNETVRDLLSPGRPLHLREDKQGTVAAGLTQYRAYSTDEVMKLLQQGNKNRTTEPTRVNETSSRSHAILQVIVEYRFMDGVNIVTRVGKLSLIDLAGSERALATDQRTQRSIEGANINRSLLALSSCINALVEGKKHIPYRNSKLTQLLKDSLGGSCNTVMIANISPSNLTFGETQNTLHWADRAKEIKTKALTTANEEVLNVPDSETDQAKLLLELQKENSVLREQLVKQQQKLLTVQAQSLASNTSPQQSPVPSSRVSTPCSTQRKVKRSILAGNCFNTPDSKRPAADNTKVGELQRKVKTLEAEIEKMKKEHILQLKQKDEFIRDLINRKASNYCEEATGDRRVVTRASLRKVQKDASAAGELKSPSHRFTSPAPTAKKRTFWDIGGNSPSVLAANGRKTRSHVATETPKKGPSMLRQPGFARQRAIH</sequence>
<evidence type="ECO:0000256" key="6">
    <source>
        <dbReference type="ARBA" id="ARBA00060769"/>
    </source>
</evidence>
<evidence type="ECO:0000256" key="1">
    <source>
        <dbReference type="ARBA" id="ARBA00022701"/>
    </source>
</evidence>
<gene>
    <name evidence="12" type="ORF">GQ55_5G252200</name>
</gene>
<evidence type="ECO:0000256" key="7">
    <source>
        <dbReference type="PROSITE-ProRule" id="PRU00283"/>
    </source>
</evidence>
<accession>A0A2T7DK26</accession>
<dbReference type="GO" id="GO:0007018">
    <property type="term" value="P:microtubule-based movement"/>
    <property type="evidence" value="ECO:0007669"/>
    <property type="project" value="InterPro"/>
</dbReference>
<keyword evidence="5 7" id="KW-0505">Motor protein</keyword>
<feature type="region of interest" description="Disordered" evidence="10">
    <location>
        <begin position="1"/>
        <end position="41"/>
    </location>
</feature>
<dbReference type="InterPro" id="IPR027640">
    <property type="entry name" value="Kinesin-like_fam"/>
</dbReference>
<dbReference type="OrthoDB" id="3176171at2759"/>
<feature type="compositionally biased region" description="Low complexity" evidence="10">
    <location>
        <begin position="20"/>
        <end position="31"/>
    </location>
</feature>
<feature type="region of interest" description="Disordered" evidence="10">
    <location>
        <begin position="594"/>
        <end position="617"/>
    </location>
</feature>
<protein>
    <recommendedName>
        <fullName evidence="8">Kinesin-like protein</fullName>
    </recommendedName>
</protein>
<keyword evidence="1 8" id="KW-0493">Microtubule</keyword>
<evidence type="ECO:0000313" key="13">
    <source>
        <dbReference type="Proteomes" id="UP000244336"/>
    </source>
</evidence>
<dbReference type="GO" id="GO:0008017">
    <property type="term" value="F:microtubule binding"/>
    <property type="evidence" value="ECO:0007669"/>
    <property type="project" value="InterPro"/>
</dbReference>
<dbReference type="PROSITE" id="PS50067">
    <property type="entry name" value="KINESIN_MOTOR_2"/>
    <property type="match status" value="1"/>
</dbReference>
<evidence type="ECO:0000256" key="3">
    <source>
        <dbReference type="ARBA" id="ARBA00022840"/>
    </source>
</evidence>
<feature type="region of interest" description="Disordered" evidence="10">
    <location>
        <begin position="64"/>
        <end position="102"/>
    </location>
</feature>
<evidence type="ECO:0000256" key="9">
    <source>
        <dbReference type="SAM" id="Coils"/>
    </source>
</evidence>
<feature type="region of interest" description="Disordered" evidence="10">
    <location>
        <begin position="746"/>
        <end position="782"/>
    </location>
</feature>
<dbReference type="InterPro" id="IPR019821">
    <property type="entry name" value="Kinesin_motor_CS"/>
</dbReference>
<dbReference type="Gene3D" id="3.40.850.10">
    <property type="entry name" value="Kinesin motor domain"/>
    <property type="match status" value="1"/>
</dbReference>
<dbReference type="InterPro" id="IPR027417">
    <property type="entry name" value="P-loop_NTPase"/>
</dbReference>
<dbReference type="SUPFAM" id="SSF52540">
    <property type="entry name" value="P-loop containing nucleoside triphosphate hydrolases"/>
    <property type="match status" value="1"/>
</dbReference>
<dbReference type="PANTHER" id="PTHR47968">
    <property type="entry name" value="CENTROMERE PROTEIN E"/>
    <property type="match status" value="1"/>
</dbReference>
<feature type="coiled-coil region" evidence="9">
    <location>
        <begin position="645"/>
        <end position="672"/>
    </location>
</feature>
<evidence type="ECO:0000256" key="10">
    <source>
        <dbReference type="SAM" id="MobiDB-lite"/>
    </source>
</evidence>
<keyword evidence="3 7" id="KW-0067">ATP-binding</keyword>
<evidence type="ECO:0000256" key="4">
    <source>
        <dbReference type="ARBA" id="ARBA00023054"/>
    </source>
</evidence>
<evidence type="ECO:0000256" key="2">
    <source>
        <dbReference type="ARBA" id="ARBA00022741"/>
    </source>
</evidence>
<proteinExistence type="inferred from homology"/>
<dbReference type="InterPro" id="IPR001752">
    <property type="entry name" value="Kinesin_motor_dom"/>
</dbReference>
<evidence type="ECO:0000313" key="12">
    <source>
        <dbReference type="EMBL" id="PUZ55922.1"/>
    </source>
</evidence>
<reference evidence="12 13" key="1">
    <citation type="submission" date="2018-04" db="EMBL/GenBank/DDBJ databases">
        <title>WGS assembly of Panicum hallii var. hallii HAL2.</title>
        <authorList>
            <person name="Lovell J."/>
            <person name="Jenkins J."/>
            <person name="Lowry D."/>
            <person name="Mamidi S."/>
            <person name="Sreedasyam A."/>
            <person name="Weng X."/>
            <person name="Barry K."/>
            <person name="Bonette J."/>
            <person name="Campitelli B."/>
            <person name="Daum C."/>
            <person name="Gordon S."/>
            <person name="Gould B."/>
            <person name="Lipzen A."/>
            <person name="MacQueen A."/>
            <person name="Palacio-Mejia J."/>
            <person name="Plott C."/>
            <person name="Shakirov E."/>
            <person name="Shu S."/>
            <person name="Yoshinaga Y."/>
            <person name="Zane M."/>
            <person name="Rokhsar D."/>
            <person name="Grimwood J."/>
            <person name="Schmutz J."/>
            <person name="Juenger T."/>
        </authorList>
    </citation>
    <scope>NUCLEOTIDE SEQUENCE [LARGE SCALE GENOMIC DNA]</scope>
    <source>
        <strain evidence="13">cv. HAL2</strain>
    </source>
</reference>
<dbReference type="STRING" id="1504633.A0A2T7DK26"/>
<comment type="similarity">
    <text evidence="6">Belongs to the TRAFAC class myosin-kinesin ATPase superfamily. Kinesin family. KIN-8 subfamily.</text>
</comment>
<dbReference type="PRINTS" id="PR00380">
    <property type="entry name" value="KINESINHEAVY"/>
</dbReference>
<dbReference type="FunFam" id="3.40.850.10:FF:000054">
    <property type="entry name" value="Kinesin-like protein"/>
    <property type="match status" value="1"/>
</dbReference>
<keyword evidence="13" id="KW-1185">Reference proteome</keyword>
<dbReference type="GO" id="GO:0005874">
    <property type="term" value="C:microtubule"/>
    <property type="evidence" value="ECO:0007669"/>
    <property type="project" value="UniProtKB-KW"/>
</dbReference>
<dbReference type="Pfam" id="PF00225">
    <property type="entry name" value="Kinesin"/>
    <property type="match status" value="1"/>
</dbReference>
<keyword evidence="2 7" id="KW-0547">Nucleotide-binding</keyword>
<dbReference type="Proteomes" id="UP000244336">
    <property type="component" value="Chromosome 5"/>
</dbReference>
<dbReference type="SMART" id="SM00129">
    <property type="entry name" value="KISc"/>
    <property type="match status" value="1"/>
</dbReference>